<evidence type="ECO:0000313" key="2">
    <source>
        <dbReference type="Proteomes" id="UP001221898"/>
    </source>
</evidence>
<comment type="caution">
    <text evidence="1">The sequence shown here is derived from an EMBL/GenBank/DDBJ whole genome shotgun (WGS) entry which is preliminary data.</text>
</comment>
<gene>
    <name evidence="1" type="ORF">AAFF_G00303340</name>
</gene>
<dbReference type="AlphaFoldDB" id="A0AAD7W0Y5"/>
<dbReference type="EMBL" id="JAINUG010000438">
    <property type="protein sequence ID" value="KAJ8371658.1"/>
    <property type="molecule type" value="Genomic_DNA"/>
</dbReference>
<evidence type="ECO:0000313" key="1">
    <source>
        <dbReference type="EMBL" id="KAJ8371658.1"/>
    </source>
</evidence>
<protein>
    <submittedName>
        <fullName evidence="1">Uncharacterized protein</fullName>
    </submittedName>
</protein>
<organism evidence="1 2">
    <name type="scientific">Aldrovandia affinis</name>
    <dbReference type="NCBI Taxonomy" id="143900"/>
    <lineage>
        <taxon>Eukaryota</taxon>
        <taxon>Metazoa</taxon>
        <taxon>Chordata</taxon>
        <taxon>Craniata</taxon>
        <taxon>Vertebrata</taxon>
        <taxon>Euteleostomi</taxon>
        <taxon>Actinopterygii</taxon>
        <taxon>Neopterygii</taxon>
        <taxon>Teleostei</taxon>
        <taxon>Notacanthiformes</taxon>
        <taxon>Halosauridae</taxon>
        <taxon>Aldrovandia</taxon>
    </lineage>
</organism>
<proteinExistence type="predicted"/>
<accession>A0AAD7W0Y5</accession>
<reference evidence="1" key="1">
    <citation type="journal article" date="2023" name="Science">
        <title>Genome structures resolve the early diversification of teleost fishes.</title>
        <authorList>
            <person name="Parey E."/>
            <person name="Louis A."/>
            <person name="Montfort J."/>
            <person name="Bouchez O."/>
            <person name="Roques C."/>
            <person name="Iampietro C."/>
            <person name="Lluch J."/>
            <person name="Castinel A."/>
            <person name="Donnadieu C."/>
            <person name="Desvignes T."/>
            <person name="Floi Bucao C."/>
            <person name="Jouanno E."/>
            <person name="Wen M."/>
            <person name="Mejri S."/>
            <person name="Dirks R."/>
            <person name="Jansen H."/>
            <person name="Henkel C."/>
            <person name="Chen W.J."/>
            <person name="Zahm M."/>
            <person name="Cabau C."/>
            <person name="Klopp C."/>
            <person name="Thompson A.W."/>
            <person name="Robinson-Rechavi M."/>
            <person name="Braasch I."/>
            <person name="Lecointre G."/>
            <person name="Bobe J."/>
            <person name="Postlethwait J.H."/>
            <person name="Berthelot C."/>
            <person name="Roest Crollius H."/>
            <person name="Guiguen Y."/>
        </authorList>
    </citation>
    <scope>NUCLEOTIDE SEQUENCE</scope>
    <source>
        <strain evidence="1">NC1722</strain>
    </source>
</reference>
<name>A0AAD7W0Y5_9TELE</name>
<dbReference type="Proteomes" id="UP001221898">
    <property type="component" value="Unassembled WGS sequence"/>
</dbReference>
<sequence>MKLKKRTLTSSRSSQLHPGRLLLWPSGRTLCDVNAWRLDSLQGQAQRGNRALAPPNLTAKQ</sequence>
<keyword evidence="2" id="KW-1185">Reference proteome</keyword>